<name>A0A6M3XL17_9ZZZZ</name>
<feature type="coiled-coil region" evidence="2">
    <location>
        <begin position="521"/>
        <end position="570"/>
    </location>
</feature>
<evidence type="ECO:0000259" key="3">
    <source>
        <dbReference type="Pfam" id="PF10145"/>
    </source>
</evidence>
<dbReference type="PANTHER" id="PTHR37813">
    <property type="entry name" value="FELS-2 PROPHAGE PROTEIN"/>
    <property type="match status" value="1"/>
</dbReference>
<dbReference type="AlphaFoldDB" id="A0A6M3XL17"/>
<evidence type="ECO:0000313" key="4">
    <source>
        <dbReference type="EMBL" id="QJH98479.1"/>
    </source>
</evidence>
<dbReference type="InterPro" id="IPR010090">
    <property type="entry name" value="Phage_tape_meas"/>
</dbReference>
<organism evidence="4">
    <name type="scientific">viral metagenome</name>
    <dbReference type="NCBI Taxonomy" id="1070528"/>
    <lineage>
        <taxon>unclassified sequences</taxon>
        <taxon>metagenomes</taxon>
        <taxon>organismal metagenomes</taxon>
    </lineage>
</organism>
<dbReference type="PANTHER" id="PTHR37813:SF1">
    <property type="entry name" value="FELS-2 PROPHAGE PROTEIN"/>
    <property type="match status" value="1"/>
</dbReference>
<gene>
    <name evidence="4" type="ORF">TM448B01328_0004</name>
</gene>
<feature type="coiled-coil region" evidence="2">
    <location>
        <begin position="355"/>
        <end position="382"/>
    </location>
</feature>
<sequence>MANEIKIVVSADDTKAKRTFASLQKTLKVTGAAFTALGVAGLKMVSTSKVMNAALGQTALMLGVSTREMRDLALSVTDVTFPLDSVTKTFAVLSKAGVRNQQDMAKSAKAFDALADATGNSADVVADLLLPAFKLFGVAIPKTSAELDKFTWLTKETLVNLDDFGTLLTRMAPYMDTLDMSMDDAIITLAALSEQGITGTAATLKLRTAITQAASSGKDLSEILGITTAQMEKYRGKMSDAAGMTDEYAKVANTQFTIMDKLKQKWEELSLATSGFLEPLEPILAGMTALGPLMIIASTQGKLFAVVLRGIGVAAHAVLGPIGILTAGIVALAFAGKGLWEAWGAQARWAAAVAKAALEDQKRILEETMAGIKEEIASAKAIRLDAIRVEREAAEAAYQDNIAHIKAVYGENVEAAKSQMELAKEVRDSRIQYLEDAERAAKDTARDEIDRIRELYGEVKVVSKSMIQTAQDERDARITYLDDYIDKARDAHKERLSQLNDEYRAGLDIIQQGYQAQIDAIDAQTDTEDKAIREREVAEREGELRRALAIEGDAEKRKDINEELQAIERKRLLWSRQAEKDALRDKIQAVRDGTDAAAVALKTKIDKEKLTAQQILDGVLKVAAEEKEKAETKLAEDITRLETYRNTAIAEQEKILAGKLETLKKEKEDANTRFKEDITRINDERDAAIEAEGKRLEATQKRLDDETKAMNEEYVERETATAVHVAAINRITEDLKDRVVTITTVHRTITEGGGLSFPGPPVAQGSIPGFQHGGIVTKPTLAMLGERGPEAVVPLNKMGGAGGITVIFQGPVYGMYDFETQVTRAVRDAALAGGFHGVQIGG</sequence>
<accession>A0A6M3XL17</accession>
<keyword evidence="1" id="KW-1188">Viral release from host cell</keyword>
<evidence type="ECO:0000256" key="1">
    <source>
        <dbReference type="ARBA" id="ARBA00022612"/>
    </source>
</evidence>
<protein>
    <submittedName>
        <fullName evidence="4">Putative tail protein</fullName>
    </submittedName>
</protein>
<feature type="coiled-coil region" evidence="2">
    <location>
        <begin position="620"/>
        <end position="684"/>
    </location>
</feature>
<dbReference type="Pfam" id="PF10145">
    <property type="entry name" value="PhageMin_Tail"/>
    <property type="match status" value="1"/>
</dbReference>
<feature type="domain" description="Phage tail tape measure protein" evidence="3">
    <location>
        <begin position="79"/>
        <end position="250"/>
    </location>
</feature>
<keyword evidence="2" id="KW-0175">Coiled coil</keyword>
<evidence type="ECO:0000256" key="2">
    <source>
        <dbReference type="SAM" id="Coils"/>
    </source>
</evidence>
<dbReference type="EMBL" id="MT144736">
    <property type="protein sequence ID" value="QJH98479.1"/>
    <property type="molecule type" value="Genomic_DNA"/>
</dbReference>
<proteinExistence type="predicted"/>
<reference evidence="4" key="1">
    <citation type="submission" date="2020-03" db="EMBL/GenBank/DDBJ databases">
        <title>The deep terrestrial virosphere.</title>
        <authorList>
            <person name="Holmfeldt K."/>
            <person name="Nilsson E."/>
            <person name="Simone D."/>
            <person name="Lopez-Fernandez M."/>
            <person name="Wu X."/>
            <person name="de Brujin I."/>
            <person name="Lundin D."/>
            <person name="Andersson A."/>
            <person name="Bertilsson S."/>
            <person name="Dopson M."/>
        </authorList>
    </citation>
    <scope>NUCLEOTIDE SEQUENCE</scope>
    <source>
        <strain evidence="4">TM448B01328</strain>
    </source>
</reference>